<evidence type="ECO:0000256" key="1">
    <source>
        <dbReference type="SAM" id="MobiDB-lite"/>
    </source>
</evidence>
<name>A0AAV7QVQ0_PLEWA</name>
<gene>
    <name evidence="2" type="ORF">NDU88_010430</name>
</gene>
<dbReference type="AlphaFoldDB" id="A0AAV7QVQ0"/>
<protein>
    <submittedName>
        <fullName evidence="2">Uncharacterized protein</fullName>
    </submittedName>
</protein>
<feature type="region of interest" description="Disordered" evidence="1">
    <location>
        <begin position="39"/>
        <end position="76"/>
    </location>
</feature>
<feature type="compositionally biased region" description="Polar residues" evidence="1">
    <location>
        <begin position="210"/>
        <end position="225"/>
    </location>
</feature>
<sequence length="270" mass="30098">MSPEKRWQQHPVPPQKRPTVMTAAQVTWIWMTNLAHQRSPDSWLPKHSLAPPQSLPSQETPPQHPSSGPIPLYPGHVNQKFVHHYRKSRPPHKHRTTRDLGSVAVGTQFRRQRHRTTGKLGGLMCDRGGQPQGHDSPGGTHSDPGAYQHSQDTLGQILDKFQEKMRLQEGQYLGIREDLKDTNTTLVSIAGVLVDMANTMREAVAHHQVPDTSQTDEQPFTSFAASGQEAPPQDQQATSTPPPAEGEPPRKRSLQSRQKPQTIAKTPARK</sequence>
<accession>A0AAV7QVQ0</accession>
<dbReference type="EMBL" id="JANPWB010000010">
    <property type="protein sequence ID" value="KAJ1144128.1"/>
    <property type="molecule type" value="Genomic_DNA"/>
</dbReference>
<comment type="caution">
    <text evidence="2">The sequence shown here is derived from an EMBL/GenBank/DDBJ whole genome shotgun (WGS) entry which is preliminary data.</text>
</comment>
<proteinExistence type="predicted"/>
<feature type="region of interest" description="Disordered" evidence="1">
    <location>
        <begin position="1"/>
        <end position="20"/>
    </location>
</feature>
<evidence type="ECO:0000313" key="2">
    <source>
        <dbReference type="EMBL" id="KAJ1144128.1"/>
    </source>
</evidence>
<feature type="compositionally biased region" description="Polar residues" evidence="1">
    <location>
        <begin position="255"/>
        <end position="264"/>
    </location>
</feature>
<dbReference type="Proteomes" id="UP001066276">
    <property type="component" value="Chromosome 6"/>
</dbReference>
<feature type="region of interest" description="Disordered" evidence="1">
    <location>
        <begin position="206"/>
        <end position="270"/>
    </location>
</feature>
<keyword evidence="3" id="KW-1185">Reference proteome</keyword>
<feature type="region of interest" description="Disordered" evidence="1">
    <location>
        <begin position="112"/>
        <end position="149"/>
    </location>
</feature>
<organism evidence="2 3">
    <name type="scientific">Pleurodeles waltl</name>
    <name type="common">Iberian ribbed newt</name>
    <dbReference type="NCBI Taxonomy" id="8319"/>
    <lineage>
        <taxon>Eukaryota</taxon>
        <taxon>Metazoa</taxon>
        <taxon>Chordata</taxon>
        <taxon>Craniata</taxon>
        <taxon>Vertebrata</taxon>
        <taxon>Euteleostomi</taxon>
        <taxon>Amphibia</taxon>
        <taxon>Batrachia</taxon>
        <taxon>Caudata</taxon>
        <taxon>Salamandroidea</taxon>
        <taxon>Salamandridae</taxon>
        <taxon>Pleurodelinae</taxon>
        <taxon>Pleurodeles</taxon>
    </lineage>
</organism>
<reference evidence="2" key="1">
    <citation type="journal article" date="2022" name="bioRxiv">
        <title>Sequencing and chromosome-scale assembly of the giantPleurodeles waltlgenome.</title>
        <authorList>
            <person name="Brown T."/>
            <person name="Elewa A."/>
            <person name="Iarovenko S."/>
            <person name="Subramanian E."/>
            <person name="Araus A.J."/>
            <person name="Petzold A."/>
            <person name="Susuki M."/>
            <person name="Suzuki K.-i.T."/>
            <person name="Hayashi T."/>
            <person name="Toyoda A."/>
            <person name="Oliveira C."/>
            <person name="Osipova E."/>
            <person name="Leigh N.D."/>
            <person name="Simon A."/>
            <person name="Yun M.H."/>
        </authorList>
    </citation>
    <scope>NUCLEOTIDE SEQUENCE</scope>
    <source>
        <strain evidence="2">20211129_DDA</strain>
        <tissue evidence="2">Liver</tissue>
    </source>
</reference>
<evidence type="ECO:0000313" key="3">
    <source>
        <dbReference type="Proteomes" id="UP001066276"/>
    </source>
</evidence>